<dbReference type="InterPro" id="IPR036381">
    <property type="entry name" value="Tus_dom1"/>
</dbReference>
<dbReference type="GO" id="GO:0003677">
    <property type="term" value="F:DNA binding"/>
    <property type="evidence" value="ECO:0007669"/>
    <property type="project" value="InterPro"/>
</dbReference>
<dbReference type="AlphaFoldDB" id="A0A9X3IRZ3"/>
<accession>A0A9X3IRZ3</accession>
<gene>
    <name evidence="2" type="ORF">OUO13_09195</name>
</gene>
<evidence type="ECO:0000313" key="2">
    <source>
        <dbReference type="EMBL" id="MCY0965361.1"/>
    </source>
</evidence>
<dbReference type="Proteomes" id="UP001150830">
    <property type="component" value="Unassembled WGS sequence"/>
</dbReference>
<organism evidence="2 3">
    <name type="scientific">Parathalassolituus penaei</name>
    <dbReference type="NCBI Taxonomy" id="2997323"/>
    <lineage>
        <taxon>Bacteria</taxon>
        <taxon>Pseudomonadati</taxon>
        <taxon>Pseudomonadota</taxon>
        <taxon>Gammaproteobacteria</taxon>
        <taxon>Oceanospirillales</taxon>
        <taxon>Oceanospirillaceae</taxon>
        <taxon>Parathalassolituus</taxon>
    </lineage>
</organism>
<dbReference type="GO" id="GO:0005737">
    <property type="term" value="C:cytoplasm"/>
    <property type="evidence" value="ECO:0007669"/>
    <property type="project" value="InterPro"/>
</dbReference>
<name>A0A9X3IRZ3_9GAMM</name>
<dbReference type="Gene3D" id="3.50.14.10">
    <property type="entry name" value="Replication terminator Tus, domain 1 superfamily/Replication terminator Tus"/>
    <property type="match status" value="1"/>
</dbReference>
<feature type="region of interest" description="Disordered" evidence="1">
    <location>
        <begin position="243"/>
        <end position="270"/>
    </location>
</feature>
<evidence type="ECO:0000313" key="3">
    <source>
        <dbReference type="Proteomes" id="UP001150830"/>
    </source>
</evidence>
<protein>
    <submittedName>
        <fullName evidence="2">DNA replication terminus site-binding protein</fullName>
    </submittedName>
</protein>
<comment type="caution">
    <text evidence="2">The sequence shown here is derived from an EMBL/GenBank/DDBJ whole genome shotgun (WGS) entry which is preliminary data.</text>
</comment>
<dbReference type="RefSeq" id="WP_283173575.1">
    <property type="nucleotide sequence ID" value="NZ_JAPNOA010000026.1"/>
</dbReference>
<dbReference type="GO" id="GO:0006274">
    <property type="term" value="P:DNA replication termination"/>
    <property type="evidence" value="ECO:0007669"/>
    <property type="project" value="InterPro"/>
</dbReference>
<proteinExistence type="predicted"/>
<keyword evidence="3" id="KW-1185">Reference proteome</keyword>
<evidence type="ECO:0000256" key="1">
    <source>
        <dbReference type="SAM" id="MobiDB-lite"/>
    </source>
</evidence>
<reference evidence="2" key="1">
    <citation type="submission" date="2022-11" db="EMBL/GenBank/DDBJ databases">
        <title>Parathalassolutuus dongxingensis gen. nov., sp. nov., a novel member of family Oceanospirillaceae isolated from a coastal shrimp pond in Guangxi, China.</title>
        <authorList>
            <person name="Chen H."/>
        </authorList>
    </citation>
    <scope>NUCLEOTIDE SEQUENCE</scope>
    <source>
        <strain evidence="2">G-43</strain>
    </source>
</reference>
<sequence length="285" mass="32319">MITELIDAFDDLQHQLHQLAQHLTTSQPAHWIPLNPTEEQMCGPLDFACELLCDLWYRGHQDGRETRSRHGLIQADSRCIELIHGINAAKDHFRALVQQEKQDLPTWKNSLQQLTERPSDLRDKLSLTGLSRIHLKQCFRHIPILEQAPVRVGFSWYVNGRSIRKLTLAEAEAMLLDLGEDKAHIQIQLEKLGMLPPGTLLARIQNQAPVVRANLVFGQPGAETRKAMNVALPLFIAGDNGILPQHNRISPEPPPGRTRQARGDQRISDEPYLPSLRAYTYRADN</sequence>
<dbReference type="EMBL" id="JAPNOA010000026">
    <property type="protein sequence ID" value="MCY0965361.1"/>
    <property type="molecule type" value="Genomic_DNA"/>
</dbReference>